<evidence type="ECO:0000313" key="4">
    <source>
        <dbReference type="EMBL" id="GJT83453.1"/>
    </source>
</evidence>
<feature type="transmembrane region" description="Helical" evidence="2">
    <location>
        <begin position="610"/>
        <end position="631"/>
    </location>
</feature>
<gene>
    <name evidence="4" type="ORF">Tco_1057795</name>
</gene>
<proteinExistence type="predicted"/>
<dbReference type="EMBL" id="BQNB010019264">
    <property type="protein sequence ID" value="GJT83453.1"/>
    <property type="molecule type" value="Genomic_DNA"/>
</dbReference>
<feature type="non-terminal residue" evidence="4">
    <location>
        <position position="1"/>
    </location>
</feature>
<evidence type="ECO:0000256" key="2">
    <source>
        <dbReference type="SAM" id="Phobius"/>
    </source>
</evidence>
<comment type="caution">
    <text evidence="4">The sequence shown here is derived from an EMBL/GenBank/DDBJ whole genome shotgun (WGS) entry which is preliminary data.</text>
</comment>
<organism evidence="4 5">
    <name type="scientific">Tanacetum coccineum</name>
    <dbReference type="NCBI Taxonomy" id="301880"/>
    <lineage>
        <taxon>Eukaryota</taxon>
        <taxon>Viridiplantae</taxon>
        <taxon>Streptophyta</taxon>
        <taxon>Embryophyta</taxon>
        <taxon>Tracheophyta</taxon>
        <taxon>Spermatophyta</taxon>
        <taxon>Magnoliopsida</taxon>
        <taxon>eudicotyledons</taxon>
        <taxon>Gunneridae</taxon>
        <taxon>Pentapetalae</taxon>
        <taxon>asterids</taxon>
        <taxon>campanulids</taxon>
        <taxon>Asterales</taxon>
        <taxon>Asteraceae</taxon>
        <taxon>Asteroideae</taxon>
        <taxon>Anthemideae</taxon>
        <taxon>Anthemidinae</taxon>
        <taxon>Tanacetum</taxon>
    </lineage>
</organism>
<keyword evidence="2" id="KW-1133">Transmembrane helix</keyword>
<reference evidence="4" key="2">
    <citation type="submission" date="2022-01" db="EMBL/GenBank/DDBJ databases">
        <authorList>
            <person name="Yamashiro T."/>
            <person name="Shiraishi A."/>
            <person name="Satake H."/>
            <person name="Nakayama K."/>
        </authorList>
    </citation>
    <scope>NUCLEOTIDE SEQUENCE</scope>
</reference>
<keyword evidence="2" id="KW-0472">Membrane</keyword>
<dbReference type="Proteomes" id="UP001151760">
    <property type="component" value="Unassembled WGS sequence"/>
</dbReference>
<evidence type="ECO:0000256" key="1">
    <source>
        <dbReference type="ARBA" id="ARBA00022737"/>
    </source>
</evidence>
<keyword evidence="5" id="KW-1185">Reference proteome</keyword>
<accession>A0ABQ5H8H0</accession>
<sequence length="654" mass="72209">HQFVAGKYRLSEACYFLKTIKCIYSIGKSLCALGGINIHTTLDMAWDTGSLSHALCASPVNPLFMKTLLEHNIKSDGVQFWTDNRIRESQKVRFKLCLSVCPTISLVNSHSDAHAIKAQKTIDVIKSDASMQGHKKLLMDACMHAAQNERLRLRVFVQVLFSDHVKISKAIASNTVKETGESHDKATKAVPASKQLSMHEIYIARAAKIYGLPETLEIYEHAISSEGLLEKDAIKICIKYAEFGKSHGETNHMLYEFNIMSTSLPDINHPNLAPEYQSQSTLLSFDVPACPRSSRLKGLTVTFRYTISDDDWDALGEHHLTLEQEIVAFVLQAFFSRPKVDSKGSWSHGFPSLHNVPSGSSMLLPPLQKDKRTFRNVLTAASKLKKSLNLLNTARVVVTPSGDCIPTTTLVDCFASFGCCYCCVVVGYREMDKGFLNRKTTSKKVVDNDLVVTGSVLGDLAEKVKNIDGKILGKDGKPMMARRYVHNPDVMKESVGGDVRLADDVVEQAPHTGERSILADQQVCIDREAVNRPDLGPRNIMESDTSCCTNVAPIELNKSSTMTLPKAALDEVNARFVNTLYGFPVGKKLAFHMVENYTKIVVLKRCTESMIVNGLGMGLAMLCGLVILTAVSPKQYQSMPTTKVVYSDSKCLTS</sequence>
<dbReference type="Pfam" id="PF23231">
    <property type="entry name" value="HAT_Syf1_CNRKL1_C"/>
    <property type="match status" value="1"/>
</dbReference>
<reference evidence="4" key="1">
    <citation type="journal article" date="2022" name="Int. J. Mol. Sci.">
        <title>Draft Genome of Tanacetum Coccineum: Genomic Comparison of Closely Related Tanacetum-Family Plants.</title>
        <authorList>
            <person name="Yamashiro T."/>
            <person name="Shiraishi A."/>
            <person name="Nakayama K."/>
            <person name="Satake H."/>
        </authorList>
    </citation>
    <scope>NUCLEOTIDE SEQUENCE</scope>
</reference>
<keyword evidence="2" id="KW-0812">Transmembrane</keyword>
<feature type="domain" description="Pre-mRNA-splicing factor Syf1/CRNKL1-like C-terminal HAT-repeats" evidence="3">
    <location>
        <begin position="181"/>
        <end position="251"/>
    </location>
</feature>
<evidence type="ECO:0000313" key="5">
    <source>
        <dbReference type="Proteomes" id="UP001151760"/>
    </source>
</evidence>
<dbReference type="InterPro" id="IPR055430">
    <property type="entry name" value="HAT_Syf1_CNRKL1_C"/>
</dbReference>
<name>A0ABQ5H8H0_9ASTR</name>
<evidence type="ECO:0000259" key="3">
    <source>
        <dbReference type="Pfam" id="PF23231"/>
    </source>
</evidence>
<keyword evidence="1" id="KW-0677">Repeat</keyword>
<protein>
    <submittedName>
        <fullName evidence="4">Pre-mRNA-splicing factor SYF1</fullName>
    </submittedName>
</protein>